<evidence type="ECO:0008006" key="4">
    <source>
        <dbReference type="Google" id="ProtNLM"/>
    </source>
</evidence>
<keyword evidence="1" id="KW-0812">Transmembrane</keyword>
<sequence length="304" mass="35590">MRVTLGFKLSWKEYVLLLGLPLFFLAGVFYLINTPARYQLQASAVLVQDPNIQAQAGMFRGLSPLVRRAAILSFRQHWRNQRFNRSLIIATLNSHVFLKSFIAQHQLKPIIFARRWDKQHQRWIRPKLGWFGQLLQYFYGKSTPSGLTAREPSDYLAVKRLKTAFHFKLLPRQRILQMTLIWPDKVQGRNMLNTLVNYANVYMLERTRQQTQDELSNYQQMLVSTSNLTMKQLLLSHQQQSLSTLLLQNVQMSPILSLIDPAVLPNQRYYRFAIIPLVAVWLFFSLLVFCLIMINRVPKVRPSV</sequence>
<keyword evidence="1" id="KW-1133">Transmembrane helix</keyword>
<dbReference type="Proteomes" id="UP001629953">
    <property type="component" value="Unassembled WGS sequence"/>
</dbReference>
<feature type="transmembrane region" description="Helical" evidence="1">
    <location>
        <begin position="272"/>
        <end position="294"/>
    </location>
</feature>
<reference evidence="2 3" key="1">
    <citation type="journal article" date="2013" name="Int. J. Syst. Evol. Microbiol.">
        <title>Celerinatantimonas yamalensis sp. nov., a cold-adapted diazotrophic bacterium from a cold permafrost brine.</title>
        <authorList>
            <person name="Shcherbakova V."/>
            <person name="Chuvilskaya N."/>
            <person name="Rivkina E."/>
            <person name="Demidov N."/>
            <person name="Uchaeva V."/>
            <person name="Suetin S."/>
            <person name="Suzina N."/>
            <person name="Gilichinsky D."/>
        </authorList>
    </citation>
    <scope>NUCLEOTIDE SEQUENCE [LARGE SCALE GENOMIC DNA]</scope>
    <source>
        <strain evidence="2 3">C7</strain>
    </source>
</reference>
<accession>A0ABW9G838</accession>
<dbReference type="RefSeq" id="WP_408623627.1">
    <property type="nucleotide sequence ID" value="NZ_JBEQCT010000004.1"/>
</dbReference>
<organism evidence="2 3">
    <name type="scientific">Celerinatantimonas yamalensis</name>
    <dbReference type="NCBI Taxonomy" id="559956"/>
    <lineage>
        <taxon>Bacteria</taxon>
        <taxon>Pseudomonadati</taxon>
        <taxon>Pseudomonadota</taxon>
        <taxon>Gammaproteobacteria</taxon>
        <taxon>Celerinatantimonadaceae</taxon>
        <taxon>Celerinatantimonas</taxon>
    </lineage>
</organism>
<evidence type="ECO:0000313" key="2">
    <source>
        <dbReference type="EMBL" id="MFM2485395.1"/>
    </source>
</evidence>
<protein>
    <recommendedName>
        <fullName evidence="4">Subunit length determinant protein</fullName>
    </recommendedName>
</protein>
<evidence type="ECO:0000313" key="3">
    <source>
        <dbReference type="Proteomes" id="UP001629953"/>
    </source>
</evidence>
<feature type="transmembrane region" description="Helical" evidence="1">
    <location>
        <begin position="14"/>
        <end position="32"/>
    </location>
</feature>
<comment type="caution">
    <text evidence="2">The sequence shown here is derived from an EMBL/GenBank/DDBJ whole genome shotgun (WGS) entry which is preliminary data.</text>
</comment>
<proteinExistence type="predicted"/>
<name>A0ABW9G838_9GAMM</name>
<keyword evidence="3" id="KW-1185">Reference proteome</keyword>
<gene>
    <name evidence="2" type="ORF">ABUE30_10020</name>
</gene>
<evidence type="ECO:0000256" key="1">
    <source>
        <dbReference type="SAM" id="Phobius"/>
    </source>
</evidence>
<keyword evidence="1" id="KW-0472">Membrane</keyword>
<dbReference type="EMBL" id="JBEQCT010000004">
    <property type="protein sequence ID" value="MFM2485395.1"/>
    <property type="molecule type" value="Genomic_DNA"/>
</dbReference>